<dbReference type="InterPro" id="IPR013320">
    <property type="entry name" value="ConA-like_dom_sf"/>
</dbReference>
<dbReference type="InterPro" id="IPR045351">
    <property type="entry name" value="DUF6531"/>
</dbReference>
<feature type="domain" description="Teneurin-like YD-shell" evidence="5">
    <location>
        <begin position="1974"/>
        <end position="2158"/>
    </location>
</feature>
<dbReference type="PANTHER" id="PTHR32305">
    <property type="match status" value="1"/>
</dbReference>
<protein>
    <submittedName>
        <fullName evidence="6">Uncharacterized protein</fullName>
    </submittedName>
</protein>
<evidence type="ECO:0000259" key="4">
    <source>
        <dbReference type="Pfam" id="PF20148"/>
    </source>
</evidence>
<dbReference type="Pfam" id="PF20148">
    <property type="entry name" value="DUF6531"/>
    <property type="match status" value="1"/>
</dbReference>
<evidence type="ECO:0000259" key="5">
    <source>
        <dbReference type="Pfam" id="PF25023"/>
    </source>
</evidence>
<feature type="compositionally biased region" description="Basic and acidic residues" evidence="2">
    <location>
        <begin position="264"/>
        <end position="328"/>
    </location>
</feature>
<dbReference type="PANTHER" id="PTHR32305:SF15">
    <property type="entry name" value="PROTEIN RHSA-RELATED"/>
    <property type="match status" value="1"/>
</dbReference>
<evidence type="ECO:0000313" key="6">
    <source>
        <dbReference type="EMBL" id="MBE6061774.1"/>
    </source>
</evidence>
<dbReference type="Proteomes" id="UP000768462">
    <property type="component" value="Unassembled WGS sequence"/>
</dbReference>
<dbReference type="InterPro" id="IPR056823">
    <property type="entry name" value="TEN-like_YD-shell"/>
</dbReference>
<dbReference type="SUPFAM" id="SSF49899">
    <property type="entry name" value="Concanavalin A-like lectins/glucanases"/>
    <property type="match status" value="2"/>
</dbReference>
<dbReference type="EMBL" id="SVCM01000194">
    <property type="protein sequence ID" value="MBE6061774.1"/>
    <property type="molecule type" value="Genomic_DNA"/>
</dbReference>
<feature type="chain" id="PRO_5038537386" evidence="3">
    <location>
        <begin position="26"/>
        <end position="2329"/>
    </location>
</feature>
<evidence type="ECO:0000313" key="7">
    <source>
        <dbReference type="Proteomes" id="UP000768462"/>
    </source>
</evidence>
<dbReference type="InterPro" id="IPR031325">
    <property type="entry name" value="RHS_repeat"/>
</dbReference>
<dbReference type="Pfam" id="PF05593">
    <property type="entry name" value="RHS_repeat"/>
    <property type="match status" value="1"/>
</dbReference>
<feature type="compositionally biased region" description="Basic and acidic residues" evidence="2">
    <location>
        <begin position="145"/>
        <end position="192"/>
    </location>
</feature>
<dbReference type="InterPro" id="IPR006530">
    <property type="entry name" value="YD"/>
</dbReference>
<gene>
    <name evidence="6" type="ORF">E7215_16665</name>
</gene>
<evidence type="ECO:0000256" key="2">
    <source>
        <dbReference type="SAM" id="MobiDB-lite"/>
    </source>
</evidence>
<dbReference type="InterPro" id="IPR050708">
    <property type="entry name" value="T6SS_VgrG/RHS"/>
</dbReference>
<dbReference type="SUPFAM" id="SSF49785">
    <property type="entry name" value="Galactose-binding domain-like"/>
    <property type="match status" value="1"/>
</dbReference>
<evidence type="ECO:0000256" key="1">
    <source>
        <dbReference type="ARBA" id="ARBA00022737"/>
    </source>
</evidence>
<feature type="compositionally biased region" description="Basic and acidic residues" evidence="2">
    <location>
        <begin position="212"/>
        <end position="235"/>
    </location>
</feature>
<dbReference type="Gene3D" id="2.60.120.200">
    <property type="match status" value="2"/>
</dbReference>
<feature type="region of interest" description="Disordered" evidence="2">
    <location>
        <begin position="145"/>
        <end position="334"/>
    </location>
</feature>
<reference evidence="6" key="1">
    <citation type="submission" date="2019-04" db="EMBL/GenBank/DDBJ databases">
        <title>Evolution of Biomass-Degrading Anaerobic Consortia Revealed by Metagenomics.</title>
        <authorList>
            <person name="Peng X."/>
        </authorList>
    </citation>
    <scope>NUCLEOTIDE SEQUENCE</scope>
    <source>
        <strain evidence="6">SIG254</strain>
    </source>
</reference>
<accession>A0A927WBH5</accession>
<sequence>MTKFYKVICRLLVITLLVTMTPINAIIVSAADDTGEVTTKKNQEAEIVRELEEKREENTKYFLKDDGTYEAILYEEPIHYLKNGKWVDINNSLQDKGNYYENKENEFTVRIGKNASDKELISVSKDKYKIWWNIGVGIGEKLEEVSASDDKGVEEEKPTIDNEKNEETEKPSTEDKPSEESEKPSNDDKQEGEIDNPPLDGKTEDETESPSTEDKKGGETEKPTTNEEIKDRIDDSPIDSETTKLKKKTNLIGKVSKNTTIDKTANKEKEKVKENKEKEEKKDSNKDSNKDEKVSKETKENNKDDINGDVKRSNSSDKNKNKDDDKLNKNRRIKNISKLSKASVENTDINKVIDEMVEQQLGGNRRAKRSISNNKSLRDKIKKEIDKKFLPNVKSSVEFKSIYENIDLEYKLIGKTVKENIILNEKIDNPSILFNLNIENLKPRVEGNIVIFEDLETGAEVFQLDKPFMYDAKGEISEDIELIFKEAEEGGYTLEIVPNNEWINDDKREFPITVDPIVRTDTNTNYIEDTFVASTDTENKWNNLFLRVGNVQNVGTTETYVKFTKLPKLNAGDMVVNAELALFKQSGYSGTDGQINAYEVSSPWEATSSKGIVWKTKPGVESRILDIQTVKNGWYSWNVTKAVKGWYTKGNNYGIALKRDKPTSGNTAFLSSDCHSAYSSGWPLVSIQYVNNTGLENYWTYHSQDMGRTGIGYINDYNGNVVFTHNDYTASDSRLALKIEHVYNSNDKSIDIGYGKGWKLNIQQRITEEVINGKTYYKYFDSDGTNHYFYYDSASKTYKCESLEGIKFSKNSDGSYIITDKDRNKLYFVPGGYLKTITDTNNNTNTILYDGTRISGVQDSIGRTTLLQYTSGGTLIGITDPAGRKTSYAYNGIQLSRITYPDGKASYYTYEGNNNLSSVKSFDGAKLLYTYYEGSTSRVKTATYIDTAGVQGQSLTFKYRYNETEIKDAKGRTNTYQFNNWGNTISIKDSNGSAQYYKYNSNEKTKNRLELESKVQKISNNYLMNHNCELKDKYWASDYWTGSAGTNEFTTTKANMGRYSLKVNMTNKTSRKFYSQAVTLEKGKTYTFSGYVSTNGVSSTNKKGAALFVNYQNSTGSYATIESKHISGTTGWNRESVTFTLPADSKSNIVYIRCGVIEETGTAYFDNLQVEDGKIANKYNMVENANFVENGVGSTTFWTAGEWESSNGLFTTKDSTYPTSLDKINSVYKISGNPSKNKNVYQTINVSGELGDVFVVGGWAKAGSLPLTGNGRYFALDVGLEKPDGSYEWTVIPFNGDSYTWQYVSGTVIAKSNFKSIKIYGLYYKNDNNAYFDGFQLCKEEFGESFQYDDKGNIISTEDLVKQKTDYKYDGEDKLTSVKDPKGNITKYSYDSNRNLIQTTTAENVVSSFIYDNYGNSVSSKISGSGLFMESSNISSDTAGYTKRTIDTSGNEILNVYSESKDTLDVTINSEGVATYYGYDETDKLVNTTGYKQYGAPKTGETFFINGNSSGDLGSRYIELGATPVKASNGHYTFKIQNGGGPLYNTGISKNKGTMAIKFKTYNSGTTRYLLNSSSPNGSLFKTYINTSNKLCLAVRDSSGVSKDIIISSKVVNANTWYSSILQWENTTSGLKATLIIDDETKSTTFNGYKDFTGGNVRVGAESNRSNALNGEVEEFYCSNELDNLTELKAYYNKLKSGNYGYYKNWEEYIPLRGNSSSINGLKALYDKTKYDSYSELTMQATGGRYANYSSGIRDNSGTMNLWLKPSASTSKRYIFSGTTRENIGVIEAYLASDNKVKLSVKNSSGNIVDIITSNTAVTTGQWNMLTISWNKSGTTLTTNMYINGNKEKSASGTYKDFSGANICIGQKLSGSSIEGNLDELILSSKCYDDNTVKSMYTKGRGKVTARVGQNNYTYNNDRLSKVSSNSTSYNFTYDGNGNQKSVAVGSSTLITNNYDNVSGVLKNATYGNGNTVAYGYDNLNRVTSKTLDGKTASKYTYDNSGNLAISQDLKSGITNKYTYDLADRLVKTEDSNGNWFKYDYDKTDKTSKKENYIAGKSYSTSFNFDKDGKTENVSLPSGKTYFYIYDSIGRTKSRTLNLDVAYTYDTRYEYKAGYAGSTTSMVSSIKNGNSEIKYTYDDLGRIETVNNGKVIKYYYDSLGQVVREDNGELNRTIAYTYDQSGNILKVAEYALTSNIALGAATKAVDYSYGDSNWKDKLTSYNGKAITYDAIGNPLTYDGYTFKWEGGRTLSSITGNSKNISYKYNSDGIRTEKTVNGVNHKYTLEGSNVVYEEITNGSKVDKILYNYGDKGLVGFVLNDTEEYFYIRNA</sequence>
<dbReference type="Gene3D" id="2.60.120.260">
    <property type="entry name" value="Galactose-binding domain-like"/>
    <property type="match status" value="2"/>
</dbReference>
<feature type="domain" description="DUF6531" evidence="4">
    <location>
        <begin position="714"/>
        <end position="789"/>
    </location>
</feature>
<comment type="caution">
    <text evidence="6">The sequence shown here is derived from an EMBL/GenBank/DDBJ whole genome shotgun (WGS) entry which is preliminary data.</text>
</comment>
<organism evidence="6 7">
    <name type="scientific">Clostridium sulfidigenes</name>
    <dbReference type="NCBI Taxonomy" id="318464"/>
    <lineage>
        <taxon>Bacteria</taxon>
        <taxon>Bacillati</taxon>
        <taxon>Bacillota</taxon>
        <taxon>Clostridia</taxon>
        <taxon>Eubacteriales</taxon>
        <taxon>Clostridiaceae</taxon>
        <taxon>Clostridium</taxon>
    </lineage>
</organism>
<dbReference type="InterPro" id="IPR008979">
    <property type="entry name" value="Galactose-bd-like_sf"/>
</dbReference>
<keyword evidence="1" id="KW-0677">Repeat</keyword>
<feature type="non-terminal residue" evidence="6">
    <location>
        <position position="2329"/>
    </location>
</feature>
<dbReference type="NCBIfam" id="TIGR01643">
    <property type="entry name" value="YD_repeat_2x"/>
    <property type="match status" value="3"/>
</dbReference>
<dbReference type="Pfam" id="PF25023">
    <property type="entry name" value="TEN_YD-shell"/>
    <property type="match status" value="1"/>
</dbReference>
<keyword evidence="3" id="KW-0732">Signal</keyword>
<evidence type="ECO:0000256" key="3">
    <source>
        <dbReference type="SAM" id="SignalP"/>
    </source>
</evidence>
<feature type="signal peptide" evidence="3">
    <location>
        <begin position="1"/>
        <end position="25"/>
    </location>
</feature>
<proteinExistence type="predicted"/>
<dbReference type="Gene3D" id="2.180.10.10">
    <property type="entry name" value="RHS repeat-associated core"/>
    <property type="match status" value="1"/>
</dbReference>
<name>A0A927WBH5_9CLOT</name>